<gene>
    <name evidence="5" type="ORF">PES01_31360</name>
</gene>
<evidence type="ECO:0000313" key="6">
    <source>
        <dbReference type="Proteomes" id="UP000321419"/>
    </source>
</evidence>
<protein>
    <recommendedName>
        <fullName evidence="4">Carboxyltransferase domain-containing protein</fullName>
    </recommendedName>
</protein>
<evidence type="ECO:0000256" key="3">
    <source>
        <dbReference type="ARBA" id="ARBA00022840"/>
    </source>
</evidence>
<keyword evidence="1" id="KW-0547">Nucleotide-binding</keyword>
<dbReference type="Proteomes" id="UP000321419">
    <property type="component" value="Unassembled WGS sequence"/>
</dbReference>
<dbReference type="InterPro" id="IPR003833">
    <property type="entry name" value="CT_C_D"/>
</dbReference>
<comment type="caution">
    <text evidence="5">The sequence shown here is derived from an EMBL/GenBank/DDBJ whole genome shotgun (WGS) entry which is preliminary data.</text>
</comment>
<keyword evidence="6" id="KW-1185">Reference proteome</keyword>
<sequence>MTPTSQIYVLTNNSLLLDAGQANQGDVLQIQKKIWALAAHLQHTNEFTDIVPGMNSLTLYLKFAADLDKWQSALAQLWEDIEATSFKGTHHNIKTNYQGEDLNYVAKTNNLTPAQVIELHSQATYHVLFLGFQPGFAYLYGLYSRLYIPRRDIPRTKVPKGAIALGAKQTAIYPAESPGGWQIIGHTDTKLFDSTQPNPCLFKPGDTLTFININAEQGE</sequence>
<dbReference type="NCBIfam" id="TIGR00370">
    <property type="entry name" value="5-oxoprolinase subunit PxpB"/>
    <property type="match status" value="1"/>
</dbReference>
<dbReference type="SUPFAM" id="SSF50891">
    <property type="entry name" value="Cyclophilin-like"/>
    <property type="match status" value="1"/>
</dbReference>
<dbReference type="GO" id="GO:0016787">
    <property type="term" value="F:hydrolase activity"/>
    <property type="evidence" value="ECO:0007669"/>
    <property type="project" value="UniProtKB-KW"/>
</dbReference>
<evidence type="ECO:0000259" key="4">
    <source>
        <dbReference type="SMART" id="SM00796"/>
    </source>
</evidence>
<proteinExistence type="predicted"/>
<evidence type="ECO:0000256" key="1">
    <source>
        <dbReference type="ARBA" id="ARBA00022741"/>
    </source>
</evidence>
<dbReference type="EMBL" id="BJUM01000036">
    <property type="protein sequence ID" value="GEK56291.1"/>
    <property type="molecule type" value="Genomic_DNA"/>
</dbReference>
<keyword evidence="2" id="KW-0378">Hydrolase</keyword>
<dbReference type="SMART" id="SM00796">
    <property type="entry name" value="AHS1"/>
    <property type="match status" value="1"/>
</dbReference>
<feature type="domain" description="Carboxyltransferase" evidence="4">
    <location>
        <begin position="5"/>
        <end position="202"/>
    </location>
</feature>
<keyword evidence="3" id="KW-0067">ATP-binding</keyword>
<evidence type="ECO:0000313" key="5">
    <source>
        <dbReference type="EMBL" id="GEK56291.1"/>
    </source>
</evidence>
<accession>A0A510Y0A2</accession>
<reference evidence="5 6" key="1">
    <citation type="submission" date="2019-07" db="EMBL/GenBank/DDBJ databases">
        <title>Whole genome shotgun sequence of Pseudoalteromonas espejiana NBRC 102222.</title>
        <authorList>
            <person name="Hosoyama A."/>
            <person name="Uohara A."/>
            <person name="Ohji S."/>
            <person name="Ichikawa N."/>
        </authorList>
    </citation>
    <scope>NUCLEOTIDE SEQUENCE [LARGE SCALE GENOMIC DNA]</scope>
    <source>
        <strain evidence="5 6">NBRC 102222</strain>
    </source>
</reference>
<evidence type="ECO:0000256" key="2">
    <source>
        <dbReference type="ARBA" id="ARBA00022801"/>
    </source>
</evidence>
<dbReference type="RefSeq" id="WP_089347601.1">
    <property type="nucleotide sequence ID" value="NZ_BJUM01000036.1"/>
</dbReference>
<organism evidence="5 6">
    <name type="scientific">Pseudoalteromonas espejiana</name>
    <dbReference type="NCBI Taxonomy" id="28107"/>
    <lineage>
        <taxon>Bacteria</taxon>
        <taxon>Pseudomonadati</taxon>
        <taxon>Pseudomonadota</taxon>
        <taxon>Gammaproteobacteria</taxon>
        <taxon>Alteromonadales</taxon>
        <taxon>Pseudoalteromonadaceae</taxon>
        <taxon>Pseudoalteromonas</taxon>
    </lineage>
</organism>
<dbReference type="InterPro" id="IPR010016">
    <property type="entry name" value="PxpB"/>
</dbReference>
<dbReference type="Pfam" id="PF02682">
    <property type="entry name" value="CT_C_D"/>
    <property type="match status" value="1"/>
</dbReference>
<dbReference type="PANTHER" id="PTHR34698">
    <property type="entry name" value="5-OXOPROLINASE SUBUNIT B"/>
    <property type="match status" value="1"/>
</dbReference>
<dbReference type="OrthoDB" id="9778567at2"/>
<dbReference type="Gene3D" id="2.40.100.10">
    <property type="entry name" value="Cyclophilin-like"/>
    <property type="match status" value="1"/>
</dbReference>
<name>A0A510Y0A2_9GAMM</name>
<dbReference type="InterPro" id="IPR029000">
    <property type="entry name" value="Cyclophilin-like_dom_sf"/>
</dbReference>
<dbReference type="GO" id="GO:0005524">
    <property type="term" value="F:ATP binding"/>
    <property type="evidence" value="ECO:0007669"/>
    <property type="project" value="UniProtKB-KW"/>
</dbReference>
<dbReference type="AlphaFoldDB" id="A0A510Y0A2"/>
<dbReference type="PANTHER" id="PTHR34698:SF2">
    <property type="entry name" value="5-OXOPROLINASE SUBUNIT B"/>
    <property type="match status" value="1"/>
</dbReference>